<proteinExistence type="predicted"/>
<evidence type="ECO:0008006" key="3">
    <source>
        <dbReference type="Google" id="ProtNLM"/>
    </source>
</evidence>
<keyword evidence="2" id="KW-1185">Reference proteome</keyword>
<evidence type="ECO:0000313" key="1">
    <source>
        <dbReference type="EMBL" id="KAA8502113.1"/>
    </source>
</evidence>
<accession>A0A5M9HZN4</accession>
<dbReference type="OrthoDB" id="5486659at2"/>
<dbReference type="InterPro" id="IPR026350">
    <property type="entry name" value="GxxExxY"/>
</dbReference>
<evidence type="ECO:0000313" key="2">
    <source>
        <dbReference type="Proteomes" id="UP000322025"/>
    </source>
</evidence>
<comment type="caution">
    <text evidence="1">The sequence shown here is derived from an EMBL/GenBank/DDBJ whole genome shotgun (WGS) entry which is preliminary data.</text>
</comment>
<protein>
    <recommendedName>
        <fullName evidence="3">PD-(D/E)XK nuclease superfamily protein</fullName>
    </recommendedName>
</protein>
<dbReference type="Pfam" id="PF13366">
    <property type="entry name" value="PDDEXK_3"/>
    <property type="match status" value="1"/>
</dbReference>
<sequence>MLFLKPIINGTGNCYVEPETRNRERMDLVVDYRGEQFVVELKIWHGDAYNKRGEKQIAEYLEYYELKKGYMISFNFNKKKEIGVKDIVVGDKLLVEAVV</sequence>
<reference evidence="1" key="1">
    <citation type="submission" date="2019-07" db="EMBL/GenBank/DDBJ databases">
        <authorList>
            <person name="Wongkuna S."/>
            <person name="Scaria J."/>
        </authorList>
    </citation>
    <scope>NUCLEOTIDE SEQUENCE [LARGE SCALE GENOMIC DNA]</scope>
    <source>
        <strain evidence="1">SW178</strain>
    </source>
</reference>
<name>A0A5M9HZN4_9FIRM</name>
<organism evidence="1 2">
    <name type="scientific">Mediterraneibacter catenae</name>
    <dbReference type="NCBI Taxonomy" id="2594882"/>
    <lineage>
        <taxon>Bacteria</taxon>
        <taxon>Bacillati</taxon>
        <taxon>Bacillota</taxon>
        <taxon>Clostridia</taxon>
        <taxon>Lachnospirales</taxon>
        <taxon>Lachnospiraceae</taxon>
        <taxon>Mediterraneibacter</taxon>
    </lineage>
</organism>
<dbReference type="Proteomes" id="UP000322025">
    <property type="component" value="Unassembled WGS sequence"/>
</dbReference>
<gene>
    <name evidence="1" type="ORF">FNY66_05060</name>
</gene>
<dbReference type="AlphaFoldDB" id="A0A5M9HZN4"/>
<dbReference type="EMBL" id="VMSO01000004">
    <property type="protein sequence ID" value="KAA8502113.1"/>
    <property type="molecule type" value="Genomic_DNA"/>
</dbReference>